<dbReference type="Proteomes" id="UP000824081">
    <property type="component" value="Unassembled WGS sequence"/>
</dbReference>
<proteinExistence type="inferred from homology"/>
<gene>
    <name evidence="4" type="primary">atpD</name>
    <name evidence="5" type="ORF">IAC57_03510</name>
</gene>
<dbReference type="InterPro" id="IPR002699">
    <property type="entry name" value="V_ATPase_D"/>
</dbReference>
<evidence type="ECO:0000256" key="4">
    <source>
        <dbReference type="HAMAP-Rule" id="MF_00271"/>
    </source>
</evidence>
<evidence type="ECO:0000256" key="2">
    <source>
        <dbReference type="ARBA" id="ARBA00022448"/>
    </source>
</evidence>
<dbReference type="EMBL" id="DVMZ01000091">
    <property type="protein sequence ID" value="HIU59150.1"/>
    <property type="molecule type" value="Genomic_DNA"/>
</dbReference>
<reference evidence="5" key="1">
    <citation type="submission" date="2020-10" db="EMBL/GenBank/DDBJ databases">
        <authorList>
            <person name="Gilroy R."/>
        </authorList>
    </citation>
    <scope>NUCLEOTIDE SEQUENCE</scope>
    <source>
        <strain evidence="5">11687</strain>
    </source>
</reference>
<dbReference type="NCBIfam" id="TIGR00309">
    <property type="entry name" value="V_ATPase_subD"/>
    <property type="match status" value="1"/>
</dbReference>
<dbReference type="GO" id="GO:0046961">
    <property type="term" value="F:proton-transporting ATPase activity, rotational mechanism"/>
    <property type="evidence" value="ECO:0007669"/>
    <property type="project" value="InterPro"/>
</dbReference>
<keyword evidence="3 4" id="KW-0406">Ion transport</keyword>
<reference evidence="5" key="2">
    <citation type="journal article" date="2021" name="PeerJ">
        <title>Extensive microbial diversity within the chicken gut microbiome revealed by metagenomics and culture.</title>
        <authorList>
            <person name="Gilroy R."/>
            <person name="Ravi A."/>
            <person name="Getino M."/>
            <person name="Pursley I."/>
            <person name="Horton D.L."/>
            <person name="Alikhan N.F."/>
            <person name="Baker D."/>
            <person name="Gharbi K."/>
            <person name="Hall N."/>
            <person name="Watson M."/>
            <person name="Adriaenssens E.M."/>
            <person name="Foster-Nyarko E."/>
            <person name="Jarju S."/>
            <person name="Secka A."/>
            <person name="Antonio M."/>
            <person name="Oren A."/>
            <person name="Chaudhuri R.R."/>
            <person name="La Ragione R."/>
            <person name="Hildebrand F."/>
            <person name="Pallen M.J."/>
        </authorList>
    </citation>
    <scope>NUCLEOTIDE SEQUENCE</scope>
    <source>
        <strain evidence="5">11687</strain>
    </source>
</reference>
<keyword evidence="2 4" id="KW-0813">Transport</keyword>
<evidence type="ECO:0000256" key="3">
    <source>
        <dbReference type="ARBA" id="ARBA00023065"/>
    </source>
</evidence>
<keyword evidence="4" id="KW-0066">ATP synthesis</keyword>
<dbReference type="GO" id="GO:0042777">
    <property type="term" value="P:proton motive force-driven plasma membrane ATP synthesis"/>
    <property type="evidence" value="ECO:0007669"/>
    <property type="project" value="UniProtKB-UniRule"/>
</dbReference>
<name>A0A9D1SGH2_9FIRM</name>
<comment type="caution">
    <text evidence="5">The sequence shown here is derived from an EMBL/GenBank/DDBJ whole genome shotgun (WGS) entry which is preliminary data.</text>
</comment>
<dbReference type="AlphaFoldDB" id="A0A9D1SGH2"/>
<evidence type="ECO:0000313" key="6">
    <source>
        <dbReference type="Proteomes" id="UP000824081"/>
    </source>
</evidence>
<dbReference type="GO" id="GO:0046933">
    <property type="term" value="F:proton-transporting ATP synthase activity, rotational mechanism"/>
    <property type="evidence" value="ECO:0007669"/>
    <property type="project" value="UniProtKB-UniRule"/>
</dbReference>
<evidence type="ECO:0000256" key="1">
    <source>
        <dbReference type="ARBA" id="ARBA00005850"/>
    </source>
</evidence>
<dbReference type="Gene3D" id="1.10.287.3240">
    <property type="match status" value="1"/>
</dbReference>
<comment type="function">
    <text evidence="4">Produces ATP from ADP in the presence of a proton gradient across the membrane.</text>
</comment>
<organism evidence="5 6">
    <name type="scientific">Candidatus Scatosoma pullistercoris</name>
    <dbReference type="NCBI Taxonomy" id="2840934"/>
    <lineage>
        <taxon>Bacteria</taxon>
        <taxon>Bacillati</taxon>
        <taxon>Bacillota</taxon>
        <taxon>Clostridia</taxon>
        <taxon>Candidatus Scatosoma</taxon>
    </lineage>
</organism>
<protein>
    <recommendedName>
        <fullName evidence="4">V-type ATP synthase subunit D</fullName>
    </recommendedName>
    <alternativeName>
        <fullName evidence="4">V-ATPase subunit D</fullName>
    </alternativeName>
</protein>
<dbReference type="Pfam" id="PF01813">
    <property type="entry name" value="ATP-synt_D"/>
    <property type="match status" value="1"/>
</dbReference>
<evidence type="ECO:0000313" key="5">
    <source>
        <dbReference type="EMBL" id="HIU59150.1"/>
    </source>
</evidence>
<keyword evidence="4" id="KW-0375">Hydrogen ion transport</keyword>
<comment type="similarity">
    <text evidence="1 4">Belongs to the V-ATPase D subunit family.</text>
</comment>
<dbReference type="HAMAP" id="MF_00271">
    <property type="entry name" value="ATP_synth_D_arch"/>
    <property type="match status" value="1"/>
</dbReference>
<sequence>MARLNVNPTRMELKKLKARLSTAVRGHKLLKDKSDEMVRRFTEILKENKRLRDEVEKELSLTLRQFSVARSVTPAFEAEAAFSMPSVAVGVECGSESVMGVEVPKVSLTGSRRADGLPYAYAEITSEADYSVGMVSALLPKMVLLAGTEKRMRLLAEEIERNKRRVNALEYIMIPQLEETIRYIKDKLDENERASVVRLMKVKGKQ</sequence>
<dbReference type="GO" id="GO:0005524">
    <property type="term" value="F:ATP binding"/>
    <property type="evidence" value="ECO:0007669"/>
    <property type="project" value="UniProtKB-UniRule"/>
</dbReference>
<dbReference type="PANTHER" id="PTHR11671">
    <property type="entry name" value="V-TYPE ATP SYNTHASE SUBUNIT D"/>
    <property type="match status" value="1"/>
</dbReference>
<accession>A0A9D1SGH2</accession>